<keyword evidence="3" id="KW-1185">Reference proteome</keyword>
<dbReference type="InterPro" id="IPR012912">
    <property type="entry name" value="Plasmid_pRiA4b_Orf3-like"/>
</dbReference>
<dbReference type="PANTHER" id="PTHR41878:SF1">
    <property type="entry name" value="TNPR PROTEIN"/>
    <property type="match status" value="1"/>
</dbReference>
<name>A0A4R1S1Y9_HYDET</name>
<dbReference type="AlphaFoldDB" id="A0A4R1S1Y9"/>
<comment type="caution">
    <text evidence="2">The sequence shown here is derived from an EMBL/GenBank/DDBJ whole genome shotgun (WGS) entry which is preliminary data.</text>
</comment>
<reference evidence="2 3" key="1">
    <citation type="submission" date="2019-03" db="EMBL/GenBank/DDBJ databases">
        <title>Genomic Encyclopedia of Type Strains, Phase IV (KMG-IV): sequencing the most valuable type-strain genomes for metagenomic binning, comparative biology and taxonomic classification.</title>
        <authorList>
            <person name="Goeker M."/>
        </authorList>
    </citation>
    <scope>NUCLEOTIDE SEQUENCE [LARGE SCALE GENOMIC DNA]</scope>
    <source>
        <strain evidence="2 3">LX-B</strain>
    </source>
</reference>
<accession>A0A4R1S1Y9</accession>
<organism evidence="2 3">
    <name type="scientific">Hydrogenispora ethanolica</name>
    <dbReference type="NCBI Taxonomy" id="1082276"/>
    <lineage>
        <taxon>Bacteria</taxon>
        <taxon>Bacillati</taxon>
        <taxon>Bacillota</taxon>
        <taxon>Hydrogenispora</taxon>
    </lineage>
</organism>
<sequence>MKKKSDSEAYQRLWGALEAARLHEAELRLRRERKHWRELDPAASYAELLAGLSTDELAAIQRNLDWQGRSGLKKAERIAELVFVLVERCAKLFDLFDRDQYQLVRRVIAAGGYTGQFDLQPEQLEYFRERGLIFSGTLGGERVLRIPDELAALFAQHDDVAYQRRVRRNSAWIRRSQGLLYYYGTVSFARLAKILAEAEALPALDRMEMIAVLTSAADYYQVMRRVDFGMAHRRALDWRKIEAKQAARPELPFYGAEPAAWDRAGEPGFYEKSPALQELVRFLASHFHIARDVAAKTVVEWEYAIKNGVSPEVLLGLAQQRFSLADRELLGQCSGLLDAFYGATRQWFLKGHSLAELAVVERAGADPAETGGTAAPSRVASPGAERPAGFAPGNYLFKVALAASLWRQIKLAAGHTLLDLHRAIQEAYGFDDAHRYAFFMDGRPYSRQRYEAPGEGRGPFVDQARLGELGLAVGRQFLYLFDFGDEWRFRVTLEAILPDEPLVLRPELVRGKGRSPEQYPDYS</sequence>
<dbReference type="EMBL" id="SLUN01000005">
    <property type="protein sequence ID" value="TCL73176.1"/>
    <property type="molecule type" value="Genomic_DNA"/>
</dbReference>
<dbReference type="PANTHER" id="PTHR41878">
    <property type="entry name" value="LEXA REPRESSOR-RELATED"/>
    <property type="match status" value="1"/>
</dbReference>
<feature type="domain" description="Plasmid pRiA4b Orf3-like" evidence="1">
    <location>
        <begin position="403"/>
        <end position="517"/>
    </location>
</feature>
<dbReference type="InterPro" id="IPR024047">
    <property type="entry name" value="MM3350-like_sf"/>
</dbReference>
<evidence type="ECO:0000313" key="3">
    <source>
        <dbReference type="Proteomes" id="UP000295008"/>
    </source>
</evidence>
<dbReference type="Proteomes" id="UP000295008">
    <property type="component" value="Unassembled WGS sequence"/>
</dbReference>
<dbReference type="Gene3D" id="3.10.290.30">
    <property type="entry name" value="MM3350-like"/>
    <property type="match status" value="1"/>
</dbReference>
<dbReference type="SUPFAM" id="SSF159941">
    <property type="entry name" value="MM3350-like"/>
    <property type="match status" value="1"/>
</dbReference>
<protein>
    <submittedName>
        <fullName evidence="2">PRiA4b ORF-3-like protein</fullName>
    </submittedName>
</protein>
<dbReference type="OrthoDB" id="9814022at2"/>
<gene>
    <name evidence="2" type="ORF">EDC14_100538</name>
</gene>
<evidence type="ECO:0000259" key="1">
    <source>
        <dbReference type="Pfam" id="PF07929"/>
    </source>
</evidence>
<proteinExistence type="predicted"/>
<dbReference type="Pfam" id="PF07929">
    <property type="entry name" value="PRiA4_ORF3"/>
    <property type="match status" value="1"/>
</dbReference>
<dbReference type="RefSeq" id="WP_132013335.1">
    <property type="nucleotide sequence ID" value="NZ_SLUN01000005.1"/>
</dbReference>
<evidence type="ECO:0000313" key="2">
    <source>
        <dbReference type="EMBL" id="TCL73176.1"/>
    </source>
</evidence>